<accession>A0ABR3GXM0</accession>
<dbReference type="Proteomes" id="UP001447188">
    <property type="component" value="Unassembled WGS sequence"/>
</dbReference>
<dbReference type="Pfam" id="PF20416">
    <property type="entry name" value="UTP20"/>
    <property type="match status" value="1"/>
</dbReference>
<feature type="region of interest" description="Disordered" evidence="1">
    <location>
        <begin position="2556"/>
        <end position="2589"/>
    </location>
</feature>
<dbReference type="InterPro" id="IPR011430">
    <property type="entry name" value="UTP20_N"/>
</dbReference>
<dbReference type="InterPro" id="IPR057525">
    <property type="entry name" value="UTP20_C"/>
</dbReference>
<name>A0ABR3GXM0_9PEZI</name>
<protein>
    <submittedName>
        <fullName evidence="5">U3 snoRNP protein</fullName>
    </submittedName>
</protein>
<feature type="region of interest" description="Disordered" evidence="1">
    <location>
        <begin position="1"/>
        <end position="37"/>
    </location>
</feature>
<feature type="domain" description="U3 small nucleolar RNA-associated protein 20 C-terminal" evidence="4">
    <location>
        <begin position="2240"/>
        <end position="2577"/>
    </location>
</feature>
<organism evidence="5 6">
    <name type="scientific">Discina gigas</name>
    <dbReference type="NCBI Taxonomy" id="1032678"/>
    <lineage>
        <taxon>Eukaryota</taxon>
        <taxon>Fungi</taxon>
        <taxon>Dikarya</taxon>
        <taxon>Ascomycota</taxon>
        <taxon>Pezizomycotina</taxon>
        <taxon>Pezizomycetes</taxon>
        <taxon>Pezizales</taxon>
        <taxon>Discinaceae</taxon>
        <taxon>Discina</taxon>
    </lineage>
</organism>
<evidence type="ECO:0000259" key="4">
    <source>
        <dbReference type="Pfam" id="PF23099"/>
    </source>
</evidence>
<evidence type="ECO:0000259" key="2">
    <source>
        <dbReference type="Pfam" id="PF07539"/>
    </source>
</evidence>
<dbReference type="SUPFAM" id="SSF48371">
    <property type="entry name" value="ARM repeat"/>
    <property type="match status" value="3"/>
</dbReference>
<dbReference type="EMBL" id="JBBBZM010000003">
    <property type="protein sequence ID" value="KAL0640553.1"/>
    <property type="molecule type" value="Genomic_DNA"/>
</dbReference>
<evidence type="ECO:0000313" key="6">
    <source>
        <dbReference type="Proteomes" id="UP001447188"/>
    </source>
</evidence>
<dbReference type="InterPro" id="IPR016024">
    <property type="entry name" value="ARM-type_fold"/>
</dbReference>
<dbReference type="InterPro" id="IPR052575">
    <property type="entry name" value="SSU_processome_comp_20"/>
</dbReference>
<feature type="region of interest" description="Disordered" evidence="1">
    <location>
        <begin position="1627"/>
        <end position="1646"/>
    </location>
</feature>
<feature type="domain" description="U3 small nucleolar RNA-associated protein 20" evidence="3">
    <location>
        <begin position="1685"/>
        <end position="1903"/>
    </location>
</feature>
<feature type="compositionally biased region" description="Basic and acidic residues" evidence="1">
    <location>
        <begin position="1631"/>
        <end position="1640"/>
    </location>
</feature>
<dbReference type="PANTHER" id="PTHR17695">
    <property type="entry name" value="SMALL SUBUNIT PROCESSOME COMPONENT 20 HOMOLOG"/>
    <property type="match status" value="1"/>
</dbReference>
<evidence type="ECO:0000313" key="5">
    <source>
        <dbReference type="EMBL" id="KAL0640553.1"/>
    </source>
</evidence>
<sequence>MPPNKPRASGSKKGGTQSTRNHSFQSKIDPVRRVRRHVDDEETGKSFFHSSLESWVDLNLSATFTEFSREVVPLSESLPHIIHYKDQIFELLVKYIDRRDVLSLEPLLNLLSQFAHDLGATFEPYFGRAVTLLSSLVAKYADVSTIEWTFNCLAYLLKYLSRLLVPDLRPLFDILAPLLGREQQKGFITRFAAEALSFLLRKAREEPLRLIIHHVFEDLTKSVETPCAKSYMQGLMTMFMESCVSVDHTIHSKGSLVLKNMLELADSNGPCFHVCEGVLIALMHHTTPETFHPVLAVVYDFINRLLKADATPQKVEMAGRLLYTVVTVRKGCRIKDWHDASMIAVTMLQAATELPVSRETDKEGPKKAMWEALKAAAMILQQADLEVAIQKCGKVVDIAKGFQDGILFLPFCDFYSTLGAERFRVFLLPYFQRFIVAQWATHEDALCLLIPKLAAAGSLTSPKEQEASAAADLLGPKSPLNMGAEKAIQDVRAALESPTGIDNSSPQLITAWQYLNVLSSLPFTGASVPVDTIEGLGWLLQKIFNSTNTSTLAPLAGKALSLYSRGKGSQIKTLPEPLCKSFPTLGGNAIFLQGAVDFILLPEFKAVIGEAWLETAVEKLITNLASSSQEIRRLSLRCLGIFHAHRNPEHQLSACINTAQIIEDTPLTIMNARNVAMYVRRLGGEYAAVPEGAWERRVVPYYCFGLLTVHFSPAWDDAAAALANVAEVEEELVATLAFEWLRVQAAAGVETAEPIPAVPSPWTSFECTNMRAVEEQAGTCFRDSFEAGAALALRLGKDLDIPSLSAIMARTQALKVLCEIPRIAEKRSRQLVPMFLEWTKIDDANEDDAGDEDASEGKSLMKWSRKDQAAMLVLFAKFANPRTLYKSQSVYSALLNLLTIGDPKVQSAALKCIFTWRNPAIRVYEDNLNNLIDETRFREEVTQFVQIEEDDSMIQTDHRADLMPVLLRILYGRSLSRKHASSGKKGMETGRTVVLASLANFRPEERRLFIDIILGNLADAEFVDKTQPDRYALLPAALGSVNVSTRKQVGFVRMVEDMVRQLGTTMLPYVEQIMDALLYCLVSASRSIGETEHVAPEDIVALKVAKAIRQGGFKCLNALFSSCPSFTWAPYMPALFEELITPRLGNLPVETSQGPSGLMRLFLTWTKSRSTVLFLADYNDQVLPTIAMCLANKQVKDEVVLFIINIVQNIVTLVQPEEDMETTDNSTAVKERLVRPSVDRFIVNTGEILHRSPGKEVLEQAIEAIAKLAPHVSGDMETTHLVDISVFLLDQPSRRVSPRAKSDILKILVHFLPLCVMEKGDELFERTFRSVASLFGFFKDREGRENLAAVLNVFAARDEELVEVAVLSVQLNSFSKKRLDEPDFEQRLEAYAKINEERYMIFSPRQWMPLLFNMLFFIKDNEELVIRTNASYSLRRFAESCGAKIGTPEEEAYLSTLSSTILPALRAGAREQSELVRTEFVGVMAHIVKECSTWEEVSDMKALLVGDDEEASFFNNILHIQQHRRLRALRRLAATAQKEHIQSSNVAHFFLPLIEHFVFDQAEDGHNLASETVVTIGALVEQLSWTQYRALFKRYTGYLRTKVELEKIVVRLIGVVVDSLSRAWATAATNPDKETTKEGTDADGDLPMEVTRPGQLSEALPDQQVLAKDISNGLLTTLNDYLHKKDESTVSLRVPIAVSIVKLLKVMPEEMLKLKLPPVLTDVSHILRSRAQDSRDMTRRTLTEITTLLGSQYFGFVIKELRGALLRGYQLHVLSFTVHSILVSVVPSYSPGDLDYCVSQIVDVAMDDIFGVTGMEKDAEGYISKMKEIKSSKSYDSMDLLASTTTLPHLGKLIRPIQLLLQEKMNLKMAKKIDELLRRIGVGLLKNEAVKSQELLVFCYQVIQEAHKAASAIPAEKKLDPTALRYMVNLKAPSKAASGVTTSSHTYKLYRFSLDILRTVLHKHEHLKTPENLAGFIPILGDALLSKQEEIQISALRLLTTIIRVPLPAIDAGSSVFVSQALAFIKNSPSTNAEIAQASLKLLGAILRERHSVQVKETTIAYLLTRIKPDLEEPDRQGVTFNFLKAVLSRKIVITEVYEVLDNVAAIMVTNQTRSVRDLARGAYFQFLMEYPQGKDRLNKQMAFLLKNLDYVHQAGRQSVLDATNLLVTKVGDNLIQDVIGTFFVPLVMVLVNDESTECREMAGALLKKMLERADKERLQILMNLARDWLSQDEKPLLVRVSLQIYGLFFEVYGMKGQREVAFVSKRLQELLQNASDEEAETIIEWELVYFGLQTWVKIVQHFPESSFSVANNSMWLAIRDCLVFPHAWVKLSAARLIGLLLAEYAKSPELLSNLPLDNGHGLKMDGTDMVNIARATSSQLNSAELSDELGLQVVKNLLFVGRCFYANKMPAIDSVPQNDKELEDIEEDRELKTALLWIIGRISGVIRSERNIKKGLLGKKYGLQWLAAMTQVISGEDLIPLANKVIMPLYNLTDLSDMSLMKDLKDTAQEILGMIQTKMGPTEYGKAYNTVRAEVQERRRARKYKRSIQMVADPEKAAKMKIRKHEKTRAARKEKSNAHREHRKGRLG</sequence>
<comment type="caution">
    <text evidence="5">The sequence shown here is derived from an EMBL/GenBank/DDBJ whole genome shotgun (WGS) entry which is preliminary data.</text>
</comment>
<dbReference type="InterPro" id="IPR011989">
    <property type="entry name" value="ARM-like"/>
</dbReference>
<dbReference type="PANTHER" id="PTHR17695:SF11">
    <property type="entry name" value="SMALL SUBUNIT PROCESSOME COMPONENT 20 HOMOLOG"/>
    <property type="match status" value="1"/>
</dbReference>
<dbReference type="Pfam" id="PF23099">
    <property type="entry name" value="UTP20_C"/>
    <property type="match status" value="1"/>
</dbReference>
<dbReference type="Gene3D" id="1.25.10.10">
    <property type="entry name" value="Leucine-rich Repeat Variant"/>
    <property type="match status" value="4"/>
</dbReference>
<feature type="compositionally biased region" description="Basic and acidic residues" evidence="1">
    <location>
        <begin position="2569"/>
        <end position="2580"/>
    </location>
</feature>
<evidence type="ECO:0000256" key="1">
    <source>
        <dbReference type="SAM" id="MobiDB-lite"/>
    </source>
</evidence>
<feature type="domain" description="U3 small nucleolar RNA-associated protein 20 N-terminal" evidence="2">
    <location>
        <begin position="862"/>
        <end position="1473"/>
    </location>
</feature>
<reference evidence="5 6" key="1">
    <citation type="submission" date="2024-02" db="EMBL/GenBank/DDBJ databases">
        <title>Discinaceae phylogenomics.</title>
        <authorList>
            <person name="Dirks A.C."/>
            <person name="James T.Y."/>
        </authorList>
    </citation>
    <scope>NUCLEOTIDE SEQUENCE [LARGE SCALE GENOMIC DNA]</scope>
    <source>
        <strain evidence="5 6">ACD0624</strain>
    </source>
</reference>
<dbReference type="InterPro" id="IPR046523">
    <property type="entry name" value="UTP20_dom"/>
</dbReference>
<keyword evidence="6" id="KW-1185">Reference proteome</keyword>
<proteinExistence type="predicted"/>
<gene>
    <name evidence="5" type="primary">UTP20</name>
    <name evidence="5" type="ORF">Q9L58_000524</name>
</gene>
<feature type="compositionally biased region" description="Polar residues" evidence="1">
    <location>
        <begin position="14"/>
        <end position="26"/>
    </location>
</feature>
<dbReference type="Pfam" id="PF07539">
    <property type="entry name" value="UTP20_N"/>
    <property type="match status" value="1"/>
</dbReference>
<evidence type="ECO:0000259" key="3">
    <source>
        <dbReference type="Pfam" id="PF20416"/>
    </source>
</evidence>